<feature type="DNA-binding region" description="OmpR/PhoB-type" evidence="3">
    <location>
        <begin position="184"/>
        <end position="281"/>
    </location>
</feature>
<dbReference type="InterPro" id="IPR001867">
    <property type="entry name" value="OmpR/PhoB-type_DNA-bd"/>
</dbReference>
<proteinExistence type="predicted"/>
<feature type="domain" description="OmpR/PhoB-type" evidence="6">
    <location>
        <begin position="184"/>
        <end position="281"/>
    </location>
</feature>
<dbReference type="PANTHER" id="PTHR48111:SF28">
    <property type="entry name" value="TRANSCRIPTIONAL REGULATORY PROTEIN TCRX-RELATED"/>
    <property type="match status" value="1"/>
</dbReference>
<feature type="domain" description="Response regulatory" evidence="5">
    <location>
        <begin position="60"/>
        <end position="174"/>
    </location>
</feature>
<evidence type="ECO:0000256" key="2">
    <source>
        <dbReference type="PROSITE-ProRule" id="PRU00169"/>
    </source>
</evidence>
<reference evidence="8" key="1">
    <citation type="journal article" date="2019" name="Int. J. Syst. Evol. Microbiol.">
        <title>The Global Catalogue of Microorganisms (GCM) 10K type strain sequencing project: providing services to taxonomists for standard genome sequencing and annotation.</title>
        <authorList>
            <consortium name="The Broad Institute Genomics Platform"/>
            <consortium name="The Broad Institute Genome Sequencing Center for Infectious Disease"/>
            <person name="Wu L."/>
            <person name="Ma J."/>
        </authorList>
    </citation>
    <scope>NUCLEOTIDE SEQUENCE [LARGE SCALE GENOMIC DNA]</scope>
    <source>
        <strain evidence="8">JCM 17458</strain>
    </source>
</reference>
<comment type="caution">
    <text evidence="7">The sequence shown here is derived from an EMBL/GenBank/DDBJ whole genome shotgun (WGS) entry which is preliminary data.</text>
</comment>
<keyword evidence="8" id="KW-1185">Reference proteome</keyword>
<keyword evidence="1 3" id="KW-0238">DNA-binding</keyword>
<evidence type="ECO:0000256" key="4">
    <source>
        <dbReference type="SAM" id="MobiDB-lite"/>
    </source>
</evidence>
<accession>A0ABP8EI62</accession>
<feature type="modified residue" description="4-aspartylphosphate" evidence="2">
    <location>
        <position position="109"/>
    </location>
</feature>
<name>A0ABP8EI62_9MICO</name>
<dbReference type="SUPFAM" id="SSF52172">
    <property type="entry name" value="CheY-like"/>
    <property type="match status" value="1"/>
</dbReference>
<dbReference type="Pfam" id="PF00072">
    <property type="entry name" value="Response_reg"/>
    <property type="match status" value="1"/>
</dbReference>
<evidence type="ECO:0000313" key="8">
    <source>
        <dbReference type="Proteomes" id="UP001501586"/>
    </source>
</evidence>
<sequence length="283" mass="30649">MGSRSDFRSIAAAPQEQIVSQPPSGSVPPASGSAPASPSSLAALQEVLPKLTHPDGSPLRALVVDDEPVLAELVSMGLSLCGWEVHVAHAGREAVHTARASAPDVLVLDWMLPELDGLEVLNRIRAFRPEVPALFLTARDSVDDRIRGLAAGGDDYVTKPFSLEEVLFRLHRLAQRSGAAEQSADELVVGDLVLNVRTREVTRGGEPIDLTATQFSLLRFLMLNPRSVLSKSQILDHVWQYDFGGQANVVELYISYLRKKIDAGRAPMIHTVRGAGYVLRPAP</sequence>
<gene>
    <name evidence="7" type="ORF">GCM10022261_11770</name>
</gene>
<protein>
    <submittedName>
        <fullName evidence="7">Response regulator transcription factor</fullName>
    </submittedName>
</protein>
<dbReference type="RefSeq" id="WP_344717608.1">
    <property type="nucleotide sequence ID" value="NZ_BAABAZ010000004.1"/>
</dbReference>
<organism evidence="7 8">
    <name type="scientific">Brevibacterium daeguense</name>
    <dbReference type="NCBI Taxonomy" id="909936"/>
    <lineage>
        <taxon>Bacteria</taxon>
        <taxon>Bacillati</taxon>
        <taxon>Actinomycetota</taxon>
        <taxon>Actinomycetes</taxon>
        <taxon>Micrococcales</taxon>
        <taxon>Brevibacteriaceae</taxon>
        <taxon>Brevibacterium</taxon>
    </lineage>
</organism>
<dbReference type="Pfam" id="PF00486">
    <property type="entry name" value="Trans_reg_C"/>
    <property type="match status" value="1"/>
</dbReference>
<dbReference type="InterPro" id="IPR011006">
    <property type="entry name" value="CheY-like_superfamily"/>
</dbReference>
<dbReference type="InterPro" id="IPR039420">
    <property type="entry name" value="WalR-like"/>
</dbReference>
<dbReference type="PROSITE" id="PS51755">
    <property type="entry name" value="OMPR_PHOB"/>
    <property type="match status" value="1"/>
</dbReference>
<evidence type="ECO:0000256" key="1">
    <source>
        <dbReference type="ARBA" id="ARBA00023125"/>
    </source>
</evidence>
<dbReference type="Gene3D" id="6.10.250.690">
    <property type="match status" value="1"/>
</dbReference>
<dbReference type="SMART" id="SM00862">
    <property type="entry name" value="Trans_reg_C"/>
    <property type="match status" value="1"/>
</dbReference>
<dbReference type="PANTHER" id="PTHR48111">
    <property type="entry name" value="REGULATOR OF RPOS"/>
    <property type="match status" value="1"/>
</dbReference>
<dbReference type="SMART" id="SM00448">
    <property type="entry name" value="REC"/>
    <property type="match status" value="1"/>
</dbReference>
<dbReference type="Proteomes" id="UP001501586">
    <property type="component" value="Unassembled WGS sequence"/>
</dbReference>
<evidence type="ECO:0000256" key="3">
    <source>
        <dbReference type="PROSITE-ProRule" id="PRU01091"/>
    </source>
</evidence>
<dbReference type="InterPro" id="IPR001789">
    <property type="entry name" value="Sig_transdc_resp-reg_receiver"/>
</dbReference>
<feature type="region of interest" description="Disordered" evidence="4">
    <location>
        <begin position="1"/>
        <end position="39"/>
    </location>
</feature>
<feature type="compositionally biased region" description="Low complexity" evidence="4">
    <location>
        <begin position="19"/>
        <end position="39"/>
    </location>
</feature>
<evidence type="ECO:0000313" key="7">
    <source>
        <dbReference type="EMBL" id="GAA4283646.1"/>
    </source>
</evidence>
<dbReference type="CDD" id="cd00383">
    <property type="entry name" value="trans_reg_C"/>
    <property type="match status" value="1"/>
</dbReference>
<keyword evidence="2" id="KW-0597">Phosphoprotein</keyword>
<dbReference type="EMBL" id="BAABAZ010000004">
    <property type="protein sequence ID" value="GAA4283646.1"/>
    <property type="molecule type" value="Genomic_DNA"/>
</dbReference>
<evidence type="ECO:0000259" key="6">
    <source>
        <dbReference type="PROSITE" id="PS51755"/>
    </source>
</evidence>
<dbReference type="InterPro" id="IPR036388">
    <property type="entry name" value="WH-like_DNA-bd_sf"/>
</dbReference>
<dbReference type="Gene3D" id="1.10.10.10">
    <property type="entry name" value="Winged helix-like DNA-binding domain superfamily/Winged helix DNA-binding domain"/>
    <property type="match status" value="1"/>
</dbReference>
<dbReference type="PROSITE" id="PS50110">
    <property type="entry name" value="RESPONSE_REGULATORY"/>
    <property type="match status" value="1"/>
</dbReference>
<evidence type="ECO:0000259" key="5">
    <source>
        <dbReference type="PROSITE" id="PS50110"/>
    </source>
</evidence>
<dbReference type="Gene3D" id="3.40.50.2300">
    <property type="match status" value="1"/>
</dbReference>